<keyword evidence="6" id="KW-0234">DNA repair</keyword>
<dbReference type="Gene3D" id="1.10.150.20">
    <property type="entry name" value="5' to 3' exonuclease, C-terminal subdomain"/>
    <property type="match status" value="1"/>
</dbReference>
<dbReference type="InterPro" id="IPR003141">
    <property type="entry name" value="Pol/His_phosphatase_N"/>
</dbReference>
<keyword evidence="5" id="KW-0239">DNA-directed DNA polymerase</keyword>
<dbReference type="InterPro" id="IPR004013">
    <property type="entry name" value="PHP_dom"/>
</dbReference>
<dbReference type="EMBL" id="MFZO01000048">
    <property type="protein sequence ID" value="OGK23358.1"/>
    <property type="molecule type" value="Genomic_DNA"/>
</dbReference>
<gene>
    <name evidence="10" type="ORF">A3C25_06495</name>
</gene>
<dbReference type="SUPFAM" id="SSF47802">
    <property type="entry name" value="DNA polymerase beta, N-terminal domain-like"/>
    <property type="match status" value="1"/>
</dbReference>
<dbReference type="SUPFAM" id="SSF81301">
    <property type="entry name" value="Nucleotidyltransferase"/>
    <property type="match status" value="1"/>
</dbReference>
<keyword evidence="3" id="KW-0548">Nucleotidyltransferase</keyword>
<dbReference type="InterPro" id="IPR029398">
    <property type="entry name" value="PolB_thumb"/>
</dbReference>
<name>A0A1F7GWM6_9BACT</name>
<dbReference type="GO" id="GO:0008270">
    <property type="term" value="F:zinc ion binding"/>
    <property type="evidence" value="ECO:0007669"/>
    <property type="project" value="TreeGrafter"/>
</dbReference>
<dbReference type="Proteomes" id="UP000177913">
    <property type="component" value="Unassembled WGS sequence"/>
</dbReference>
<protein>
    <recommendedName>
        <fullName evidence="1">DNA-directed DNA polymerase</fullName>
        <ecNumber evidence="1">2.7.7.7</ecNumber>
    </recommendedName>
</protein>
<dbReference type="PANTHER" id="PTHR36928:SF1">
    <property type="entry name" value="PHOSPHATASE YCDX-RELATED"/>
    <property type="match status" value="1"/>
</dbReference>
<dbReference type="InterPro" id="IPR047967">
    <property type="entry name" value="PolX_PHP"/>
</dbReference>
<dbReference type="CDD" id="cd07436">
    <property type="entry name" value="PHP_PolX"/>
    <property type="match status" value="1"/>
</dbReference>
<evidence type="ECO:0000256" key="4">
    <source>
        <dbReference type="ARBA" id="ARBA00022763"/>
    </source>
</evidence>
<evidence type="ECO:0000259" key="9">
    <source>
        <dbReference type="SMART" id="SM00483"/>
    </source>
</evidence>
<evidence type="ECO:0000313" key="11">
    <source>
        <dbReference type="Proteomes" id="UP000177913"/>
    </source>
</evidence>
<dbReference type="Pfam" id="PF14716">
    <property type="entry name" value="HHH_8"/>
    <property type="match status" value="1"/>
</dbReference>
<evidence type="ECO:0000256" key="7">
    <source>
        <dbReference type="ARBA" id="ARBA00049244"/>
    </source>
</evidence>
<dbReference type="Gene3D" id="1.10.150.110">
    <property type="entry name" value="DNA polymerase beta, N-terminal domain-like"/>
    <property type="match status" value="1"/>
</dbReference>
<dbReference type="Gene3D" id="3.20.20.140">
    <property type="entry name" value="Metal-dependent hydrolases"/>
    <property type="match status" value="1"/>
</dbReference>
<dbReference type="InterPro" id="IPR022311">
    <property type="entry name" value="PolX-like"/>
</dbReference>
<dbReference type="InterPro" id="IPR016195">
    <property type="entry name" value="Pol/histidinol_Pase-like"/>
</dbReference>
<dbReference type="InterPro" id="IPR010996">
    <property type="entry name" value="HHH_MUS81"/>
</dbReference>
<dbReference type="InterPro" id="IPR050243">
    <property type="entry name" value="PHP_phosphatase"/>
</dbReference>
<dbReference type="Gene3D" id="3.30.460.10">
    <property type="entry name" value="Beta Polymerase, domain 2"/>
    <property type="match status" value="1"/>
</dbReference>
<evidence type="ECO:0000256" key="6">
    <source>
        <dbReference type="ARBA" id="ARBA00023204"/>
    </source>
</evidence>
<dbReference type="SUPFAM" id="SSF89550">
    <property type="entry name" value="PHP domain-like"/>
    <property type="match status" value="1"/>
</dbReference>
<dbReference type="GO" id="GO:0003677">
    <property type="term" value="F:DNA binding"/>
    <property type="evidence" value="ECO:0007669"/>
    <property type="project" value="InterPro"/>
</dbReference>
<dbReference type="GO" id="GO:0005829">
    <property type="term" value="C:cytosol"/>
    <property type="evidence" value="ECO:0007669"/>
    <property type="project" value="TreeGrafter"/>
</dbReference>
<dbReference type="SMART" id="SM00481">
    <property type="entry name" value="POLIIIAc"/>
    <property type="match status" value="1"/>
</dbReference>
<dbReference type="CDD" id="cd00141">
    <property type="entry name" value="NT_POLXc"/>
    <property type="match status" value="1"/>
</dbReference>
<evidence type="ECO:0000256" key="2">
    <source>
        <dbReference type="ARBA" id="ARBA00022679"/>
    </source>
</evidence>
<comment type="caution">
    <text evidence="10">The sequence shown here is derived from an EMBL/GenBank/DDBJ whole genome shotgun (WGS) entry which is preliminary data.</text>
</comment>
<accession>A0A1F7GWM6</accession>
<dbReference type="InterPro" id="IPR037160">
    <property type="entry name" value="DNA_Pol_thumb_sf"/>
</dbReference>
<reference evidence="10 11" key="1">
    <citation type="journal article" date="2016" name="Nat. Commun.">
        <title>Thousands of microbial genomes shed light on interconnected biogeochemical processes in an aquifer system.</title>
        <authorList>
            <person name="Anantharaman K."/>
            <person name="Brown C.T."/>
            <person name="Hug L.A."/>
            <person name="Sharon I."/>
            <person name="Castelle C.J."/>
            <person name="Probst A.J."/>
            <person name="Thomas B.C."/>
            <person name="Singh A."/>
            <person name="Wilkins M.J."/>
            <person name="Karaoz U."/>
            <person name="Brodie E.L."/>
            <person name="Williams K.H."/>
            <person name="Hubbard S.S."/>
            <person name="Banfield J.F."/>
        </authorList>
    </citation>
    <scope>NUCLEOTIDE SEQUENCE [LARGE SCALE GENOMIC DNA]</scope>
</reference>
<feature type="domain" description="Polymerase/histidinol phosphatase N-terminal" evidence="8">
    <location>
        <begin position="370"/>
        <end position="456"/>
    </location>
</feature>
<evidence type="ECO:0000256" key="3">
    <source>
        <dbReference type="ARBA" id="ARBA00022695"/>
    </source>
</evidence>
<dbReference type="InterPro" id="IPR027421">
    <property type="entry name" value="DNA_pol_lamdba_lyase_dom_sf"/>
</dbReference>
<dbReference type="GO" id="GO:0006281">
    <property type="term" value="P:DNA repair"/>
    <property type="evidence" value="ECO:0007669"/>
    <property type="project" value="UniProtKB-KW"/>
</dbReference>
<dbReference type="InterPro" id="IPR002008">
    <property type="entry name" value="DNA_pol_X_beta-like"/>
</dbReference>
<dbReference type="InterPro" id="IPR043519">
    <property type="entry name" value="NT_sf"/>
</dbReference>
<evidence type="ECO:0000313" key="10">
    <source>
        <dbReference type="EMBL" id="OGK23358.1"/>
    </source>
</evidence>
<dbReference type="PANTHER" id="PTHR36928">
    <property type="entry name" value="PHOSPHATASE YCDX-RELATED"/>
    <property type="match status" value="1"/>
</dbReference>
<dbReference type="PRINTS" id="PR00870">
    <property type="entry name" value="DNAPOLXBETA"/>
</dbReference>
<evidence type="ECO:0000256" key="1">
    <source>
        <dbReference type="ARBA" id="ARBA00012417"/>
    </source>
</evidence>
<evidence type="ECO:0000256" key="5">
    <source>
        <dbReference type="ARBA" id="ARBA00022932"/>
    </source>
</evidence>
<dbReference type="SMART" id="SM00483">
    <property type="entry name" value="POLXc"/>
    <property type="match status" value="1"/>
</dbReference>
<evidence type="ECO:0000259" key="8">
    <source>
        <dbReference type="SMART" id="SM00481"/>
    </source>
</evidence>
<dbReference type="PIRSF" id="PIRSF005047">
    <property type="entry name" value="UCP005047_YshC"/>
    <property type="match status" value="1"/>
</dbReference>
<keyword evidence="2" id="KW-0808">Transferase</keyword>
<organism evidence="10 11">
    <name type="scientific">Candidatus Roizmanbacteria bacterium RIFCSPHIGHO2_02_FULL_38_11</name>
    <dbReference type="NCBI Taxonomy" id="1802039"/>
    <lineage>
        <taxon>Bacteria</taxon>
        <taxon>Candidatus Roizmaniibacteriota</taxon>
    </lineage>
</organism>
<feature type="domain" description="DNA-directed DNA polymerase X" evidence="9">
    <location>
        <begin position="9"/>
        <end position="346"/>
    </location>
</feature>
<dbReference type="AlphaFoldDB" id="A0A1F7GWM6"/>
<proteinExistence type="predicted"/>
<dbReference type="EC" id="2.7.7.7" evidence="1"/>
<dbReference type="GO" id="GO:0003887">
    <property type="term" value="F:DNA-directed DNA polymerase activity"/>
    <property type="evidence" value="ECO:0007669"/>
    <property type="project" value="UniProtKB-KW"/>
</dbReference>
<dbReference type="Pfam" id="PF02811">
    <property type="entry name" value="PHP"/>
    <property type="match status" value="1"/>
</dbReference>
<dbReference type="Pfam" id="PF14791">
    <property type="entry name" value="DNA_pol_B_thumb"/>
    <property type="match status" value="1"/>
</dbReference>
<dbReference type="Gene3D" id="3.30.210.10">
    <property type="entry name" value="DNA polymerase, thumb domain"/>
    <property type="match status" value="1"/>
</dbReference>
<dbReference type="GO" id="GO:0042578">
    <property type="term" value="F:phosphoric ester hydrolase activity"/>
    <property type="evidence" value="ECO:0007669"/>
    <property type="project" value="TreeGrafter"/>
</dbReference>
<keyword evidence="4" id="KW-0227">DNA damage</keyword>
<comment type="catalytic activity">
    <reaction evidence="7">
        <text>DNA(n) + a 2'-deoxyribonucleoside 5'-triphosphate = DNA(n+1) + diphosphate</text>
        <dbReference type="Rhea" id="RHEA:22508"/>
        <dbReference type="Rhea" id="RHEA-COMP:17339"/>
        <dbReference type="Rhea" id="RHEA-COMP:17340"/>
        <dbReference type="ChEBI" id="CHEBI:33019"/>
        <dbReference type="ChEBI" id="CHEBI:61560"/>
        <dbReference type="ChEBI" id="CHEBI:173112"/>
        <dbReference type="EC" id="2.7.7.7"/>
    </reaction>
</comment>
<sequence>MKKDDLKRFTNKEVAHILRSIAAVYLLKRVNRFRIIAYEKAADSVEHLTRELKDLWQDGKLFDIPGIGSSIGSHLDEYFKTGKSIHFDSILKKVPSTLFVLMKIPTIGPKKAYKLVKELKLSDPATVVGDLKKACLEGRIAKLETFGERSQKDILEAIDLYEKKSSKTERMPLPYAFEIAKDIMDYLKKNPGIKNVDALGSLRRMVATIGDVDLAVQVKNEKLKIKSYKEIINYFIKCPKTLRVDNAGEKKASIIVNPNIRIDLRIQEDKSYGSMLQYFTGSKAHNINLREFALKKGYSLNEYGIKPIKPISNKVPNPKFKLLEFEKEEKLYNFLGLQYIPPEIREGTDEIEMAKARKIPKLVETNEIKGDLHIHSSYDLKPSHDLGKNTYKEILEKAERLDYQYVGFADHNPKIADLSKNEVMEIMRLRSDEINKVAAKSRKVKCFIGLEVDILPDGKIALPEEAINYVDYLIVSVHSVFNQDAKSMTSRVLKALSYPKVKILGHPTGRLLGKREGYELEWPKIFDYCKKKNIVLEINSWPQRLDLPDLLVREGLNYRVKFVVDTDAHANDQMDGIFYGISVARRGWCEKNDIMNTLPYIEIRKWLIE</sequence>
<dbReference type="InterPro" id="IPR002054">
    <property type="entry name" value="DNA-dir_DNA_pol_X"/>
</dbReference>